<dbReference type="WBParaSite" id="PSU_v2.g2138.t1">
    <property type="protein sequence ID" value="PSU_v2.g2138.t1"/>
    <property type="gene ID" value="PSU_v2.g2138"/>
</dbReference>
<sequence length="413" mass="48323">MSQEARKIIMNNIDVRFYCNVIGGRNYEHYKCFHPPSEAVSKFMTLMLKEFPCVLDYICDQHDKIHTILKKEGGECTITKSFSKGAQLCEDVVNIAIQDCFRFCILINNHHFVMPLRPHDVLLSENSFDKIRLGNYRGFFELFFEALIDKFNEKSLSFNPMCQKLLEDYSEAKKRNAALPMLAAKNRIKLENQQQDLKKKLATIIERNEKRVDRIGYLLKIHDKCISESENCMVKAKSSNVQKKSVDDLIAKTAEKEADMERMTKLLAALKDQLLNVKKSGMQRKNSIAILKAEKEKLQELDLTFLQLRFQNITTSIVDFVNHRKCELAHLNKLLSEVSAEQKNLVYENMKLLFVQINEEKEKLKRLEAAYKQYMFQVRQGTMLATLPPIDLKMFQLLKKQRQHQFLNLLKFY</sequence>
<protein>
    <submittedName>
        <fullName evidence="3">Uncharacterized protein</fullName>
    </submittedName>
</protein>
<reference evidence="3" key="1">
    <citation type="submission" date="2022-11" db="UniProtKB">
        <authorList>
            <consortium name="WormBaseParasite"/>
        </authorList>
    </citation>
    <scope>IDENTIFICATION</scope>
</reference>
<keyword evidence="1" id="KW-0175">Coiled coil</keyword>
<evidence type="ECO:0000313" key="2">
    <source>
        <dbReference type="Proteomes" id="UP000887577"/>
    </source>
</evidence>
<feature type="coiled-coil region" evidence="1">
    <location>
        <begin position="347"/>
        <end position="377"/>
    </location>
</feature>
<feature type="coiled-coil region" evidence="1">
    <location>
        <begin position="253"/>
        <end position="280"/>
    </location>
</feature>
<dbReference type="Proteomes" id="UP000887577">
    <property type="component" value="Unplaced"/>
</dbReference>
<name>A0A914YQN7_9BILA</name>
<keyword evidence="2" id="KW-1185">Reference proteome</keyword>
<dbReference type="AlphaFoldDB" id="A0A914YQN7"/>
<evidence type="ECO:0000313" key="3">
    <source>
        <dbReference type="WBParaSite" id="PSU_v2.g2138.t1"/>
    </source>
</evidence>
<organism evidence="2 3">
    <name type="scientific">Panagrolaimus superbus</name>
    <dbReference type="NCBI Taxonomy" id="310955"/>
    <lineage>
        <taxon>Eukaryota</taxon>
        <taxon>Metazoa</taxon>
        <taxon>Ecdysozoa</taxon>
        <taxon>Nematoda</taxon>
        <taxon>Chromadorea</taxon>
        <taxon>Rhabditida</taxon>
        <taxon>Tylenchina</taxon>
        <taxon>Panagrolaimomorpha</taxon>
        <taxon>Panagrolaimoidea</taxon>
        <taxon>Panagrolaimidae</taxon>
        <taxon>Panagrolaimus</taxon>
    </lineage>
</organism>
<accession>A0A914YQN7</accession>
<evidence type="ECO:0000256" key="1">
    <source>
        <dbReference type="SAM" id="Coils"/>
    </source>
</evidence>
<proteinExistence type="predicted"/>